<keyword evidence="7" id="KW-0963">Cytoplasm</keyword>
<dbReference type="InterPro" id="IPR028887">
    <property type="entry name" value="MOCS2A_euk"/>
</dbReference>
<dbReference type="EMBL" id="MU250525">
    <property type="protein sequence ID" value="KAG7451121.1"/>
    <property type="molecule type" value="Genomic_DNA"/>
</dbReference>
<evidence type="ECO:0000256" key="3">
    <source>
        <dbReference type="ARBA" id="ARBA00022741"/>
    </source>
</evidence>
<dbReference type="OrthoDB" id="25149at2759"/>
<dbReference type="HAMAP" id="MF_03051">
    <property type="entry name" value="MOCS2A"/>
    <property type="match status" value="1"/>
</dbReference>
<dbReference type="Pfam" id="PF04265">
    <property type="entry name" value="TPK_B1_binding"/>
    <property type="match status" value="1"/>
</dbReference>
<dbReference type="PANTHER" id="PTHR13622">
    <property type="entry name" value="THIAMIN PYROPHOSPHOKINASE"/>
    <property type="match status" value="1"/>
</dbReference>
<dbReference type="GeneID" id="66105016"/>
<feature type="modified residue" description="Glycyl adenylate; alternate" evidence="7">
    <location>
        <position position="338"/>
    </location>
</feature>
<dbReference type="GO" id="GO:0005524">
    <property type="term" value="F:ATP binding"/>
    <property type="evidence" value="ECO:0007669"/>
    <property type="project" value="UniProtKB-KW"/>
</dbReference>
<evidence type="ECO:0000256" key="1">
    <source>
        <dbReference type="ARBA" id="ARBA00022553"/>
    </source>
</evidence>
<dbReference type="Pfam" id="PF02597">
    <property type="entry name" value="ThiS"/>
    <property type="match status" value="1"/>
</dbReference>
<dbReference type="CDD" id="cd07995">
    <property type="entry name" value="TPK"/>
    <property type="match status" value="1"/>
</dbReference>
<keyword evidence="3 7" id="KW-0547">Nucleotide-binding</keyword>
<evidence type="ECO:0000256" key="6">
    <source>
        <dbReference type="ARBA" id="ARBA00023150"/>
    </source>
</evidence>
<comment type="similarity">
    <text evidence="7">Belongs to the MoaD family. MOCS2A subfamily.</text>
</comment>
<dbReference type="InterPro" id="IPR012675">
    <property type="entry name" value="Beta-grasp_dom_sf"/>
</dbReference>
<dbReference type="Gene3D" id="3.10.20.30">
    <property type="match status" value="1"/>
</dbReference>
<dbReference type="GO" id="GO:0006777">
    <property type="term" value="P:Mo-molybdopterin cofactor biosynthetic process"/>
    <property type="evidence" value="ECO:0007669"/>
    <property type="project" value="UniProtKB-UniRule"/>
</dbReference>
<dbReference type="GO" id="GO:0030366">
    <property type="term" value="F:molybdopterin synthase activity"/>
    <property type="evidence" value="ECO:0007669"/>
    <property type="project" value="UniProtKB-UniRule"/>
</dbReference>
<dbReference type="InterPro" id="IPR036759">
    <property type="entry name" value="TPK_catalytic_sf"/>
</dbReference>
<dbReference type="RefSeq" id="XP_043044621.1">
    <property type="nucleotide sequence ID" value="XM_043182719.1"/>
</dbReference>
<comment type="pathway">
    <text evidence="7">Cofactor biosynthesis; molybdopterin biosynthesis.</text>
</comment>
<keyword evidence="1 7" id="KW-0597">Phosphoprotein</keyword>
<dbReference type="GO" id="GO:0004788">
    <property type="term" value="F:thiamine diphosphokinase activity"/>
    <property type="evidence" value="ECO:0007669"/>
    <property type="project" value="InterPro"/>
</dbReference>
<dbReference type="InterPro" id="IPR003749">
    <property type="entry name" value="ThiS/MoaD-like"/>
</dbReference>
<reference evidence="9" key="1">
    <citation type="submission" date="2020-11" db="EMBL/GenBank/DDBJ databases">
        <title>Adaptations for nitrogen fixation in a non-lichenized fungal sporocarp promotes dispersal by wood-feeding termites.</title>
        <authorList>
            <consortium name="DOE Joint Genome Institute"/>
            <person name="Koch R.A."/>
            <person name="Yoon G."/>
            <person name="Arayal U."/>
            <person name="Lail K."/>
            <person name="Amirebrahimi M."/>
            <person name="Labutti K."/>
            <person name="Lipzen A."/>
            <person name="Riley R."/>
            <person name="Barry K."/>
            <person name="Henrissat B."/>
            <person name="Grigoriev I.V."/>
            <person name="Herr J.R."/>
            <person name="Aime M.C."/>
        </authorList>
    </citation>
    <scope>NUCLEOTIDE SEQUENCE</scope>
    <source>
        <strain evidence="9">MCA 3950</strain>
    </source>
</reference>
<dbReference type="PANTHER" id="PTHR13622:SF8">
    <property type="entry name" value="THIAMIN PYROPHOSPHOKINASE 1"/>
    <property type="match status" value="1"/>
</dbReference>
<dbReference type="Gene3D" id="3.40.50.10240">
    <property type="entry name" value="Thiamin pyrophosphokinase, catalytic domain"/>
    <property type="match status" value="1"/>
</dbReference>
<keyword evidence="6 7" id="KW-0501">Molybdenum cofactor biosynthesis</keyword>
<keyword evidence="2" id="KW-0808">Transferase</keyword>
<dbReference type="AlphaFoldDB" id="A0A9P7W4F8"/>
<gene>
    <name evidence="9" type="ORF">BT62DRAFT_882738</name>
</gene>
<dbReference type="Gene3D" id="2.60.120.320">
    <property type="entry name" value="Thiamin pyrophosphokinase, thiamin-binding domain"/>
    <property type="match status" value="1"/>
</dbReference>
<evidence type="ECO:0000256" key="5">
    <source>
        <dbReference type="ARBA" id="ARBA00022840"/>
    </source>
</evidence>
<comment type="PTM">
    <text evidence="7">C-terminal thiocarboxylation occurs in 2 steps, it is first acyl-adenylated (-COAMP) via the hesA/moeB/thiF part of UBA4, then thiocarboxylated (-COSH) via the rhodanese domain of UBA4.</text>
</comment>
<proteinExistence type="inferred from homology"/>
<feature type="domain" description="Thiamin pyrophosphokinase thiamin-binding" evidence="8">
    <location>
        <begin position="177"/>
        <end position="245"/>
    </location>
</feature>
<dbReference type="InterPro" id="IPR006282">
    <property type="entry name" value="Thi_PPkinase"/>
</dbReference>
<comment type="function">
    <text evidence="7">Acts as a sulfur carrier required for molybdopterin biosynthesis. Component of the molybdopterin synthase complex that catalyzes the conversion of precursor Z into molybdopterin by mediating the incorporation of 2 sulfur atoms into precursor Z to generate a dithiolene group. In the complex, serves as sulfur donor by being thiocarboxylated (-COSH) at its C-terminus by UBA4. After interaction with MOCS2B, the sulfur is then transferred to precursor Z to form molybdopterin.</text>
</comment>
<keyword evidence="10" id="KW-1185">Reference proteome</keyword>
<dbReference type="SUPFAM" id="SSF63999">
    <property type="entry name" value="Thiamin pyrophosphokinase, catalytic domain"/>
    <property type="match status" value="1"/>
</dbReference>
<dbReference type="CDD" id="cd00754">
    <property type="entry name" value="Ubl_MoaD"/>
    <property type="match status" value="1"/>
</dbReference>
<dbReference type="InterPro" id="IPR007371">
    <property type="entry name" value="TPK_catalytic"/>
</dbReference>
<evidence type="ECO:0000256" key="4">
    <source>
        <dbReference type="ARBA" id="ARBA00022777"/>
    </source>
</evidence>
<comment type="caution">
    <text evidence="9">The sequence shown here is derived from an EMBL/GenBank/DDBJ whole genome shotgun (WGS) entry which is preliminary data.</text>
</comment>
<dbReference type="InterPro" id="IPR007373">
    <property type="entry name" value="Thiamin_PyroPKinase_B1-bd"/>
</dbReference>
<protein>
    <recommendedName>
        <fullName evidence="7">Molybdopterin synthase sulfur carrier subunit</fullName>
    </recommendedName>
    <alternativeName>
        <fullName evidence="7">Molybdenum cofactor synthesis protein 2 small subunit</fullName>
    </alternativeName>
    <alternativeName>
        <fullName evidence="7">Molybdenum cofactor synthesis protein 2A</fullName>
        <shortName evidence="7">MOCS2A</shortName>
    </alternativeName>
    <alternativeName>
        <fullName evidence="7">Sulfur carrier protein MOCS2A</fullName>
    </alternativeName>
</protein>
<dbReference type="Proteomes" id="UP000812287">
    <property type="component" value="Unassembled WGS sequence"/>
</dbReference>
<evidence type="ECO:0000256" key="7">
    <source>
        <dbReference type="HAMAP-Rule" id="MF_03051"/>
    </source>
</evidence>
<evidence type="ECO:0000256" key="2">
    <source>
        <dbReference type="ARBA" id="ARBA00022679"/>
    </source>
</evidence>
<dbReference type="InterPro" id="IPR016155">
    <property type="entry name" value="Mopterin_synth/thiamin_S_b"/>
</dbReference>
<accession>A0A9P7W4F8</accession>
<dbReference type="NCBIfam" id="TIGR01378">
    <property type="entry name" value="thi_PPkinase"/>
    <property type="match status" value="1"/>
</dbReference>
<keyword evidence="5" id="KW-0067">ATP-binding</keyword>
<dbReference type="Pfam" id="PF04263">
    <property type="entry name" value="TPK_catalytic"/>
    <property type="match status" value="1"/>
</dbReference>
<dbReference type="InterPro" id="IPR036371">
    <property type="entry name" value="TPK_B1-bd_sf"/>
</dbReference>
<dbReference type="GO" id="GO:0016301">
    <property type="term" value="F:kinase activity"/>
    <property type="evidence" value="ECO:0007669"/>
    <property type="project" value="UniProtKB-KW"/>
</dbReference>
<comment type="subcellular location">
    <subcellularLocation>
        <location evidence="7">Cytoplasm</location>
    </subcellularLocation>
</comment>
<dbReference type="SUPFAM" id="SSF63862">
    <property type="entry name" value="Thiamin pyrophosphokinase, substrate-binding domain"/>
    <property type="match status" value="1"/>
</dbReference>
<dbReference type="GO" id="GO:0006772">
    <property type="term" value="P:thiamine metabolic process"/>
    <property type="evidence" value="ECO:0007669"/>
    <property type="project" value="InterPro"/>
</dbReference>
<name>A0A9P7W4F8_9AGAR</name>
<keyword evidence="4" id="KW-0418">Kinase</keyword>
<dbReference type="GO" id="GO:0030975">
    <property type="term" value="F:thiamine binding"/>
    <property type="evidence" value="ECO:0007669"/>
    <property type="project" value="InterPro"/>
</dbReference>
<dbReference type="SUPFAM" id="SSF54285">
    <property type="entry name" value="MoaD/ThiS"/>
    <property type="match status" value="1"/>
</dbReference>
<organism evidence="9 10">
    <name type="scientific">Guyanagaster necrorhizus</name>
    <dbReference type="NCBI Taxonomy" id="856835"/>
    <lineage>
        <taxon>Eukaryota</taxon>
        <taxon>Fungi</taxon>
        <taxon>Dikarya</taxon>
        <taxon>Basidiomycota</taxon>
        <taxon>Agaricomycotina</taxon>
        <taxon>Agaricomycetes</taxon>
        <taxon>Agaricomycetidae</taxon>
        <taxon>Agaricales</taxon>
        <taxon>Marasmiineae</taxon>
        <taxon>Physalacriaceae</taxon>
        <taxon>Guyanagaster</taxon>
    </lineage>
</organism>
<dbReference type="GO" id="GO:0009229">
    <property type="term" value="P:thiamine diphosphate biosynthetic process"/>
    <property type="evidence" value="ECO:0007669"/>
    <property type="project" value="InterPro"/>
</dbReference>
<evidence type="ECO:0000259" key="8">
    <source>
        <dbReference type="SMART" id="SM00983"/>
    </source>
</evidence>
<evidence type="ECO:0000313" key="9">
    <source>
        <dbReference type="EMBL" id="KAG7451121.1"/>
    </source>
</evidence>
<dbReference type="GO" id="GO:1990140">
    <property type="term" value="C:molybdopterin synthase complex"/>
    <property type="evidence" value="ECO:0007669"/>
    <property type="project" value="UniProtKB-UniRule"/>
</dbReference>
<evidence type="ECO:0000313" key="10">
    <source>
        <dbReference type="Proteomes" id="UP000812287"/>
    </source>
</evidence>
<dbReference type="FunFam" id="2.60.120.320:FF:000001">
    <property type="entry name" value="Thiamine pyrophosphokinase"/>
    <property type="match status" value="1"/>
</dbReference>
<comment type="subunit">
    <text evidence="7">Heterotetramer; composed of 2 small (MOCS2A) and 2 large (MOCS2B) subunits.</text>
</comment>
<dbReference type="SMART" id="SM00983">
    <property type="entry name" value="TPK_B1_binding"/>
    <property type="match status" value="1"/>
</dbReference>
<sequence length="338" mass="37270">MSSWNVAFLQPTGAHDSIKRALIVLNQPFSLTLLRRLWTSSHWRCCADGGANRLYDTVENKESYLPDLVTGDFDSIRTEVRAYYTSKGISVIHSSDQDSTDLMKSMQALSSLQVPDEEVTFLTEPVQPWEVIILGGLAGRLDQTIHTLSYLHKLRKDLSKRVFAVTDDNVGWVLNSGEHSIRINHSVLGKTCGLLPVGVDSTIISTTGLQWNLTETVSSFDGMVSTSNHLVPFSDTVWIKTTKPIWWTMELHAEITVLYFAGASTATGMAEEAVPIPINGLSLSNLRDLLISRHPNTGLDKILETCQWSVNEEMVDHPLSCELTEGAEVAVICPVSGG</sequence>
<feature type="modified residue" description="1-thioglycine; alternate" evidence="7">
    <location>
        <position position="338"/>
    </location>
</feature>